<accession>A0AAD8DHL2</accession>
<protein>
    <submittedName>
        <fullName evidence="1">Uncharacterized protein</fullName>
    </submittedName>
</protein>
<comment type="caution">
    <text evidence="1">The sequence shown here is derived from an EMBL/GenBank/DDBJ whole genome shotgun (WGS) entry which is preliminary data.</text>
</comment>
<organism evidence="1 2">
    <name type="scientific">Acipenser oxyrinchus oxyrinchus</name>
    <dbReference type="NCBI Taxonomy" id="40147"/>
    <lineage>
        <taxon>Eukaryota</taxon>
        <taxon>Metazoa</taxon>
        <taxon>Chordata</taxon>
        <taxon>Craniata</taxon>
        <taxon>Vertebrata</taxon>
        <taxon>Euteleostomi</taxon>
        <taxon>Actinopterygii</taxon>
        <taxon>Chondrostei</taxon>
        <taxon>Acipenseriformes</taxon>
        <taxon>Acipenseridae</taxon>
        <taxon>Acipenser</taxon>
    </lineage>
</organism>
<keyword evidence="2" id="KW-1185">Reference proteome</keyword>
<gene>
    <name evidence="1" type="ORF">AOXY_G10075</name>
</gene>
<evidence type="ECO:0000313" key="1">
    <source>
        <dbReference type="EMBL" id="KAK1169131.1"/>
    </source>
</evidence>
<name>A0AAD8DHL2_ACIOX</name>
<reference evidence="1" key="1">
    <citation type="submission" date="2022-02" db="EMBL/GenBank/DDBJ databases">
        <title>Atlantic sturgeon de novo genome assembly.</title>
        <authorList>
            <person name="Stock M."/>
            <person name="Klopp C."/>
            <person name="Guiguen Y."/>
            <person name="Cabau C."/>
            <person name="Parinello H."/>
            <person name="Santidrian Yebra-Pimentel E."/>
            <person name="Kuhl H."/>
            <person name="Dirks R.P."/>
            <person name="Guessner J."/>
            <person name="Wuertz S."/>
            <person name="Du K."/>
            <person name="Schartl M."/>
        </authorList>
    </citation>
    <scope>NUCLEOTIDE SEQUENCE</scope>
    <source>
        <strain evidence="1">STURGEONOMICS-FGT-2020</strain>
        <tissue evidence="1">Whole blood</tissue>
    </source>
</reference>
<proteinExistence type="predicted"/>
<sequence length="88" mass="9850">MALELHIPSRQKCIAFFFLKDRMEERSPWRMLGCLAVFGNGRTHTGEVTGSGGSRLANYFLRAISTAVLHAMPFPRTRDLPLCSALQP</sequence>
<dbReference type="EMBL" id="JAGXEW010000008">
    <property type="protein sequence ID" value="KAK1169131.1"/>
    <property type="molecule type" value="Genomic_DNA"/>
</dbReference>
<dbReference type="AlphaFoldDB" id="A0AAD8DHL2"/>
<dbReference type="Proteomes" id="UP001230051">
    <property type="component" value="Unassembled WGS sequence"/>
</dbReference>
<evidence type="ECO:0000313" key="2">
    <source>
        <dbReference type="Proteomes" id="UP001230051"/>
    </source>
</evidence>